<feature type="transmembrane region" description="Helical" evidence="1">
    <location>
        <begin position="99"/>
        <end position="118"/>
    </location>
</feature>
<organism evidence="2">
    <name type="scientific">Ixodes ricinus</name>
    <name type="common">Common tick</name>
    <name type="synonym">Acarus ricinus</name>
    <dbReference type="NCBI Taxonomy" id="34613"/>
    <lineage>
        <taxon>Eukaryota</taxon>
        <taxon>Metazoa</taxon>
        <taxon>Ecdysozoa</taxon>
        <taxon>Arthropoda</taxon>
        <taxon>Chelicerata</taxon>
        <taxon>Arachnida</taxon>
        <taxon>Acari</taxon>
        <taxon>Parasitiformes</taxon>
        <taxon>Ixodida</taxon>
        <taxon>Ixodoidea</taxon>
        <taxon>Ixodidae</taxon>
        <taxon>Ixodinae</taxon>
        <taxon>Ixodes</taxon>
    </lineage>
</organism>
<sequence length="122" mass="13687">MCGSTTFNLPYFLWMISLTPMIHAVFLGENAISVCEFRSSRLPSMPLHLAELPYLLDSNAHPVFIPRNGGSNMPSISVPYTILASMWAVFRHIVLEKKLFLRIGCITLPLSIMRVSMIEAGF</sequence>
<keyword evidence="1" id="KW-0472">Membrane</keyword>
<protein>
    <submittedName>
        <fullName evidence="2">Uncharacterized protein</fullName>
    </submittedName>
</protein>
<evidence type="ECO:0000313" key="2">
    <source>
        <dbReference type="EMBL" id="MXU91396.1"/>
    </source>
</evidence>
<reference evidence="2" key="1">
    <citation type="submission" date="2019-12" db="EMBL/GenBank/DDBJ databases">
        <title>An insight into the sialome of adult female Ixodes ricinus ticks feeding for 6 days.</title>
        <authorList>
            <person name="Perner J."/>
            <person name="Ribeiro J.M.C."/>
        </authorList>
    </citation>
    <scope>NUCLEOTIDE SEQUENCE</scope>
    <source>
        <strain evidence="2">Semi-engorged</strain>
        <tissue evidence="2">Salivary glands</tissue>
    </source>
</reference>
<keyword evidence="1" id="KW-1133">Transmembrane helix</keyword>
<proteinExistence type="predicted"/>
<accession>A0A6B0UP46</accession>
<dbReference type="EMBL" id="GIFC01009313">
    <property type="protein sequence ID" value="MXU91396.1"/>
    <property type="molecule type" value="Transcribed_RNA"/>
</dbReference>
<evidence type="ECO:0000256" key="1">
    <source>
        <dbReference type="SAM" id="Phobius"/>
    </source>
</evidence>
<name>A0A6B0UP46_IXORI</name>
<keyword evidence="1" id="KW-0812">Transmembrane</keyword>
<feature type="transmembrane region" description="Helical" evidence="1">
    <location>
        <begin position="12"/>
        <end position="32"/>
    </location>
</feature>
<dbReference type="AlphaFoldDB" id="A0A6B0UP46"/>